<comment type="similarity">
    <text evidence="1">Belongs to the bacterial solute-binding protein 1 family.</text>
</comment>
<dbReference type="AlphaFoldDB" id="A0A7W9KHD4"/>
<dbReference type="SUPFAM" id="SSF53850">
    <property type="entry name" value="Periplasmic binding protein-like II"/>
    <property type="match status" value="1"/>
</dbReference>
<comment type="caution">
    <text evidence="4">The sequence shown here is derived from an EMBL/GenBank/DDBJ whole genome shotgun (WGS) entry which is preliminary data.</text>
</comment>
<dbReference type="RefSeq" id="WP_184862887.1">
    <property type="nucleotide sequence ID" value="NZ_BAAAWY010000003.1"/>
</dbReference>
<proteinExistence type="inferred from homology"/>
<evidence type="ECO:0000256" key="1">
    <source>
        <dbReference type="ARBA" id="ARBA00008520"/>
    </source>
</evidence>
<dbReference type="GO" id="GO:1901982">
    <property type="term" value="F:maltose binding"/>
    <property type="evidence" value="ECO:0007669"/>
    <property type="project" value="TreeGrafter"/>
</dbReference>
<dbReference type="GO" id="GO:0015768">
    <property type="term" value="P:maltose transport"/>
    <property type="evidence" value="ECO:0007669"/>
    <property type="project" value="TreeGrafter"/>
</dbReference>
<dbReference type="GO" id="GO:0042956">
    <property type="term" value="P:maltodextrin transmembrane transport"/>
    <property type="evidence" value="ECO:0007669"/>
    <property type="project" value="TreeGrafter"/>
</dbReference>
<keyword evidence="2" id="KW-0813">Transport</keyword>
<sequence>MRRTALVIAGALLLTACGGGGNSGADSGKVVFWDTSGPNEHPVFEKVAKDCASKGGYSVDVQQVSFDQALANYKTAAQGGQGPDVLRSDVGWVAQLAQNGLITDLSDTDAAKDTSDFLDGPLGSTRYNGKTYAVPQVTDTLALLYNKKMLADAGVQPPATWDELKADAPKLGGANAIFLNNDAYYALPFIYGAGGDLLDVQNKKIVVNSPQNVQALQTAKGLLDAKAATTALDQANSYNNMKAAFSAGQVAMEIDGPWTVVDLLKGDAFKDPANLGVAVLPGVTAGKGSGPIGGHDYVVRQGTKAKTSSVKFIQCMSSTESQVSISKQLGLMPTRKSAYDSSDVKSQPTVTAFEPAIKQAHARPWVPAGAQLFDQLKIDYAYVLSGQKDAKAALDEVAKTYKDQVVTDYSVG</sequence>
<dbReference type="PANTHER" id="PTHR30061">
    <property type="entry name" value="MALTOSE-BINDING PERIPLASMIC PROTEIN"/>
    <property type="match status" value="1"/>
</dbReference>
<evidence type="ECO:0000256" key="3">
    <source>
        <dbReference type="ARBA" id="ARBA00022729"/>
    </source>
</evidence>
<organism evidence="4 5">
    <name type="scientific">Kutzneria kofuensis</name>
    <dbReference type="NCBI Taxonomy" id="103725"/>
    <lineage>
        <taxon>Bacteria</taxon>
        <taxon>Bacillati</taxon>
        <taxon>Actinomycetota</taxon>
        <taxon>Actinomycetes</taxon>
        <taxon>Pseudonocardiales</taxon>
        <taxon>Pseudonocardiaceae</taxon>
        <taxon>Kutzneria</taxon>
    </lineage>
</organism>
<dbReference type="PANTHER" id="PTHR30061:SF50">
    <property type="entry name" value="MALTOSE_MALTODEXTRIN-BINDING PERIPLASMIC PROTEIN"/>
    <property type="match status" value="1"/>
</dbReference>
<dbReference type="Pfam" id="PF13416">
    <property type="entry name" value="SBP_bac_8"/>
    <property type="match status" value="1"/>
</dbReference>
<evidence type="ECO:0000256" key="2">
    <source>
        <dbReference type="ARBA" id="ARBA00022448"/>
    </source>
</evidence>
<dbReference type="EMBL" id="JACHIR010000001">
    <property type="protein sequence ID" value="MBB5892263.1"/>
    <property type="molecule type" value="Genomic_DNA"/>
</dbReference>
<keyword evidence="3" id="KW-0732">Signal</keyword>
<gene>
    <name evidence="4" type="ORF">BJ998_003459</name>
</gene>
<dbReference type="Proteomes" id="UP000585638">
    <property type="component" value="Unassembled WGS sequence"/>
</dbReference>
<accession>A0A7W9KHD4</accession>
<dbReference type="Gene3D" id="3.40.190.10">
    <property type="entry name" value="Periplasmic binding protein-like II"/>
    <property type="match status" value="2"/>
</dbReference>
<dbReference type="PROSITE" id="PS51257">
    <property type="entry name" value="PROKAR_LIPOPROTEIN"/>
    <property type="match status" value="1"/>
</dbReference>
<keyword evidence="5" id="KW-1185">Reference proteome</keyword>
<evidence type="ECO:0000313" key="4">
    <source>
        <dbReference type="EMBL" id="MBB5892263.1"/>
    </source>
</evidence>
<name>A0A7W9KHD4_9PSEU</name>
<dbReference type="InterPro" id="IPR006059">
    <property type="entry name" value="SBP"/>
</dbReference>
<dbReference type="GO" id="GO:0055052">
    <property type="term" value="C:ATP-binding cassette (ABC) transporter complex, substrate-binding subunit-containing"/>
    <property type="evidence" value="ECO:0007669"/>
    <property type="project" value="TreeGrafter"/>
</dbReference>
<evidence type="ECO:0000313" key="5">
    <source>
        <dbReference type="Proteomes" id="UP000585638"/>
    </source>
</evidence>
<reference evidence="4 5" key="1">
    <citation type="submission" date="2020-08" db="EMBL/GenBank/DDBJ databases">
        <title>Sequencing the genomes of 1000 actinobacteria strains.</title>
        <authorList>
            <person name="Klenk H.-P."/>
        </authorList>
    </citation>
    <scope>NUCLEOTIDE SEQUENCE [LARGE SCALE GENOMIC DNA]</scope>
    <source>
        <strain evidence="4 5">DSM 43851</strain>
    </source>
</reference>
<protein>
    <submittedName>
        <fullName evidence="4">Arabinogalactan oligomer/maltooligosaccharide transport system substrate-binding protein</fullName>
    </submittedName>
</protein>